<dbReference type="GO" id="GO:0050660">
    <property type="term" value="F:flavin adenine dinucleotide binding"/>
    <property type="evidence" value="ECO:0007669"/>
    <property type="project" value="InterPro"/>
</dbReference>
<dbReference type="SUPFAM" id="SSF56645">
    <property type="entry name" value="Acyl-CoA dehydrogenase NM domain-like"/>
    <property type="match status" value="1"/>
</dbReference>
<dbReference type="AlphaFoldDB" id="A0A6G4XBG7"/>
<evidence type="ECO:0000259" key="12">
    <source>
        <dbReference type="Pfam" id="PF02770"/>
    </source>
</evidence>
<evidence type="ECO:0000313" key="14">
    <source>
        <dbReference type="EMBL" id="NGO74200.1"/>
    </source>
</evidence>
<dbReference type="InterPro" id="IPR013786">
    <property type="entry name" value="AcylCoA_DH/ox_N"/>
</dbReference>
<dbReference type="InterPro" id="IPR036250">
    <property type="entry name" value="AcylCo_DH-like_C"/>
</dbReference>
<evidence type="ECO:0000256" key="4">
    <source>
        <dbReference type="ARBA" id="ARBA00022630"/>
    </source>
</evidence>
<evidence type="ECO:0000256" key="9">
    <source>
        <dbReference type="ARBA" id="ARBA00042660"/>
    </source>
</evidence>
<evidence type="ECO:0000256" key="5">
    <source>
        <dbReference type="ARBA" id="ARBA00022827"/>
    </source>
</evidence>
<keyword evidence="4 10" id="KW-0285">Flavoprotein</keyword>
<dbReference type="GO" id="GO:0005737">
    <property type="term" value="C:cytoplasm"/>
    <property type="evidence" value="ECO:0007669"/>
    <property type="project" value="TreeGrafter"/>
</dbReference>
<dbReference type="Gene3D" id="1.20.140.10">
    <property type="entry name" value="Butyryl-CoA Dehydrogenase, subunit A, domain 3"/>
    <property type="match status" value="1"/>
</dbReference>
<evidence type="ECO:0000256" key="7">
    <source>
        <dbReference type="ARBA" id="ARBA00037085"/>
    </source>
</evidence>
<feature type="domain" description="Acyl-CoA oxidase/dehydrogenase middle" evidence="12">
    <location>
        <begin position="123"/>
        <end position="223"/>
    </location>
</feature>
<proteinExistence type="inferred from homology"/>
<dbReference type="InterPro" id="IPR037069">
    <property type="entry name" value="AcylCoA_DH/ox_N_sf"/>
</dbReference>
<dbReference type="GO" id="GO:0003995">
    <property type="term" value="F:acyl-CoA dehydrogenase activity"/>
    <property type="evidence" value="ECO:0007669"/>
    <property type="project" value="InterPro"/>
</dbReference>
<keyword evidence="6 10" id="KW-0560">Oxidoreductase</keyword>
<dbReference type="PROSITE" id="PS00073">
    <property type="entry name" value="ACYL_COA_DH_2"/>
    <property type="match status" value="1"/>
</dbReference>
<dbReference type="InterPro" id="IPR006091">
    <property type="entry name" value="Acyl-CoA_Oxase/DH_mid-dom"/>
</dbReference>
<dbReference type="InterPro" id="IPR046373">
    <property type="entry name" value="Acyl-CoA_Oxase/DH_mid-dom_sf"/>
</dbReference>
<comment type="caution">
    <text evidence="14">The sequence shown here is derived from an EMBL/GenBank/DDBJ whole genome shotgun (WGS) entry which is preliminary data.</text>
</comment>
<dbReference type="GO" id="GO:0033539">
    <property type="term" value="P:fatty acid beta-oxidation using acyl-CoA dehydrogenase"/>
    <property type="evidence" value="ECO:0007669"/>
    <property type="project" value="TreeGrafter"/>
</dbReference>
<evidence type="ECO:0000259" key="11">
    <source>
        <dbReference type="Pfam" id="PF00441"/>
    </source>
</evidence>
<dbReference type="EMBL" id="JAAKZW010000001">
    <property type="protein sequence ID" value="NGO74200.1"/>
    <property type="molecule type" value="Genomic_DNA"/>
</dbReference>
<evidence type="ECO:0000256" key="8">
    <source>
        <dbReference type="ARBA" id="ARBA00040394"/>
    </source>
</evidence>
<dbReference type="PIRSF" id="PIRSF016578">
    <property type="entry name" value="HsaA"/>
    <property type="match status" value="1"/>
</dbReference>
<evidence type="ECO:0000313" key="15">
    <source>
        <dbReference type="Proteomes" id="UP000481109"/>
    </source>
</evidence>
<dbReference type="FunFam" id="2.40.110.10:FF:000002">
    <property type="entry name" value="Acyl-CoA dehydrogenase fadE12"/>
    <property type="match status" value="1"/>
</dbReference>
<evidence type="ECO:0000259" key="13">
    <source>
        <dbReference type="Pfam" id="PF02771"/>
    </source>
</evidence>
<dbReference type="Proteomes" id="UP000481109">
    <property type="component" value="Unassembled WGS sequence"/>
</dbReference>
<comment type="pathway">
    <text evidence="2">Siderophore biosynthesis; mycobactin biosynthesis.</text>
</comment>
<evidence type="ECO:0000256" key="3">
    <source>
        <dbReference type="ARBA" id="ARBA00009347"/>
    </source>
</evidence>
<keyword evidence="5 10" id="KW-0274">FAD</keyword>
<evidence type="ECO:0000256" key="1">
    <source>
        <dbReference type="ARBA" id="ARBA00001974"/>
    </source>
</evidence>
<feature type="domain" description="Acyl-CoA dehydrogenase/oxidase N-terminal" evidence="13">
    <location>
        <begin position="7"/>
        <end position="119"/>
    </location>
</feature>
<evidence type="ECO:0000256" key="2">
    <source>
        <dbReference type="ARBA" id="ARBA00005102"/>
    </source>
</evidence>
<dbReference type="Pfam" id="PF00441">
    <property type="entry name" value="Acyl-CoA_dh_1"/>
    <property type="match status" value="1"/>
</dbReference>
<comment type="cofactor">
    <cofactor evidence="1 10">
        <name>FAD</name>
        <dbReference type="ChEBI" id="CHEBI:57692"/>
    </cofactor>
</comment>
<dbReference type="InterPro" id="IPR050741">
    <property type="entry name" value="Acyl-CoA_dehydrogenase"/>
</dbReference>
<dbReference type="Pfam" id="PF02771">
    <property type="entry name" value="Acyl-CoA_dh_N"/>
    <property type="match status" value="1"/>
</dbReference>
<protein>
    <recommendedName>
        <fullName evidence="8">Acyl-[acyl-carrier-protein] dehydrogenase MbtN</fullName>
    </recommendedName>
    <alternativeName>
        <fullName evidence="9">Mycobactin synthase protein N</fullName>
    </alternativeName>
</protein>
<dbReference type="SUPFAM" id="SSF47203">
    <property type="entry name" value="Acyl-CoA dehydrogenase C-terminal domain-like"/>
    <property type="match status" value="1"/>
</dbReference>
<dbReference type="Gene3D" id="2.40.110.10">
    <property type="entry name" value="Butyryl-CoA Dehydrogenase, subunit A, domain 2"/>
    <property type="match status" value="1"/>
</dbReference>
<organism evidence="14 15">
    <name type="scientific">Streptomyces mesophilus</name>
    <dbReference type="NCBI Taxonomy" id="1775132"/>
    <lineage>
        <taxon>Bacteria</taxon>
        <taxon>Bacillati</taxon>
        <taxon>Actinomycetota</taxon>
        <taxon>Actinomycetes</taxon>
        <taxon>Kitasatosporales</taxon>
        <taxon>Streptomycetaceae</taxon>
        <taxon>Streptomyces</taxon>
    </lineage>
</organism>
<dbReference type="FunFam" id="1.20.140.10:FF:000001">
    <property type="entry name" value="Acyl-CoA dehydrogenase"/>
    <property type="match status" value="1"/>
</dbReference>
<dbReference type="InterPro" id="IPR009075">
    <property type="entry name" value="AcylCo_DH/oxidase_C"/>
</dbReference>
<reference evidence="14 15" key="1">
    <citation type="submission" date="2020-02" db="EMBL/GenBank/DDBJ databases">
        <title>Whole-genome analyses of novel actinobacteria.</title>
        <authorList>
            <person name="Sahin N."/>
            <person name="Tokatli A."/>
        </authorList>
    </citation>
    <scope>NUCLEOTIDE SEQUENCE [LARGE SCALE GENOMIC DNA]</scope>
    <source>
        <strain evidence="14 15">YC504</strain>
    </source>
</reference>
<feature type="domain" description="Acyl-CoA dehydrogenase/oxidase C-terminal" evidence="11">
    <location>
        <begin position="235"/>
        <end position="383"/>
    </location>
</feature>
<dbReference type="RefSeq" id="WP_165329716.1">
    <property type="nucleotide sequence ID" value="NZ_JAAKZW010000001.1"/>
</dbReference>
<evidence type="ECO:0000256" key="10">
    <source>
        <dbReference type="RuleBase" id="RU362125"/>
    </source>
</evidence>
<keyword evidence="15" id="KW-1185">Reference proteome</keyword>
<dbReference type="PANTHER" id="PTHR48083">
    <property type="entry name" value="MEDIUM-CHAIN SPECIFIC ACYL-COA DEHYDROGENASE, MITOCHONDRIAL-RELATED"/>
    <property type="match status" value="1"/>
</dbReference>
<dbReference type="InterPro" id="IPR006089">
    <property type="entry name" value="Acyl-CoA_DH_CS"/>
</dbReference>
<dbReference type="Pfam" id="PF02770">
    <property type="entry name" value="Acyl-CoA_dh_M"/>
    <property type="match status" value="1"/>
</dbReference>
<comment type="function">
    <text evidence="7">Catalyzes the dehydrogenation at the alpha-beta position of ACP-bound acyl chains. This results in the introduction of a double bond in the lipidic chain, which is further transferred to the epsilon-amino group of lysine residue in the mycobactin core by MbtK.</text>
</comment>
<dbReference type="PANTHER" id="PTHR48083:SF20">
    <property type="entry name" value="LONG-CHAIN SPECIFIC ACYL-COA DEHYDROGENASE, MITOCHONDRIAL"/>
    <property type="match status" value="1"/>
</dbReference>
<comment type="similarity">
    <text evidence="3 10">Belongs to the acyl-CoA dehydrogenase family.</text>
</comment>
<dbReference type="InterPro" id="IPR009100">
    <property type="entry name" value="AcylCoA_DH/oxidase_NM_dom_sf"/>
</dbReference>
<name>A0A6G4XBG7_9ACTN</name>
<dbReference type="Gene3D" id="1.10.540.10">
    <property type="entry name" value="Acyl-CoA dehydrogenase/oxidase, N-terminal domain"/>
    <property type="match status" value="1"/>
</dbReference>
<gene>
    <name evidence="14" type="ORF">G6045_00635</name>
</gene>
<sequence>MKRTLYTQEHEDFRAMIREFIAKEVKPHFEQWERDNLVDREIFRKLGALGVMGFDIPEELGGAGETSYKYQVVINEECARAAVSFGHYGVSTGIVLPYLLDLANEEQKKRWLPGVASGDIMLCIAMTEPGTGSDLAGIRTSAKLSEDGTHYVLNGSKTFITGARNSELCVVAARTAPATPEDRRHGLSLLVVPTDSAGFEYGRKLDKIGLRSSDTSELSFTDVKVPVGNLLGEQDKGFSYLGRNLPRERLSIGVGAVATATAAIEFAKEYVLERQVFGKPVAAFQNTKFVLAECAAEVEALQALVDKGIELDDAGELTGADAAKIKLFGTEVAGRVIDKCLQLHGGYGYMLEYPIARLYADTRVSRIYGGTSEVMKTIIAKDLGL</sequence>
<accession>A0A6G4XBG7</accession>
<evidence type="ECO:0000256" key="6">
    <source>
        <dbReference type="ARBA" id="ARBA00023002"/>
    </source>
</evidence>